<sequence>MGKKQERKKDKADTNYDTLVALTKQAIADNPGLGDNLQGDVNLQPASLEIPGMGDKSELPSDDDRSDGGEDLGDIIASGGASTSQGARNIIDPDSDGESDYKDGEVPLPINPKRVTVFYRPPAYQHAEKIIRDTVEAVNKLLTYESVTTEGHGESFMLCVYPRMTNPVTPILENILPGHREHVQKAIESTDQPKPCIVDQPSIPIDRRSALLEKNYCVKYLDQKNPKVYKIDNGNPDFSPEKFQEFYCKYQGFPKNDYNLVRRMLMEQSKWYRYNDVLDFAPLR</sequence>
<evidence type="ECO:0000313" key="2">
    <source>
        <dbReference type="EMBL" id="AMK09224.1"/>
    </source>
</evidence>
<dbReference type="RefSeq" id="YP_009505481.1">
    <property type="nucleotide sequence ID" value="NC_038278.1"/>
</dbReference>
<dbReference type="GeneID" id="37616315"/>
<reference evidence="2 3" key="1">
    <citation type="journal article" date="2016" name="Virus Evol.">
        <title>The evolution, diversity and host associations of rhabdoviruses.</title>
        <authorList>
            <person name="Longdon B."/>
            <person name="Murray G.G.R."/>
            <person name="Palmer W.J."/>
            <person name="Day J.P."/>
            <person name="Parker D.J."/>
            <person name="Welch J.J."/>
            <person name="Obbard D.J."/>
            <person name="Jiggins F.M."/>
        </authorList>
    </citation>
    <scope>NUCLEOTIDE SEQUENCE [LARGE SCALE GENOMIC DNA]</scope>
    <source>
        <strain evidence="2">10</strain>
    </source>
</reference>
<proteinExistence type="predicted"/>
<dbReference type="EMBL" id="KR822811">
    <property type="protein sequence ID" value="AMK09224.1"/>
    <property type="molecule type" value="Viral_cRNA"/>
</dbReference>
<evidence type="ECO:0000313" key="3">
    <source>
        <dbReference type="Proteomes" id="UP000145072"/>
    </source>
</evidence>
<feature type="region of interest" description="Disordered" evidence="1">
    <location>
        <begin position="29"/>
        <end position="107"/>
    </location>
</feature>
<gene>
    <name evidence="2" type="primary">P</name>
</gene>
<dbReference type="Proteomes" id="UP000145072">
    <property type="component" value="Segment"/>
</dbReference>
<name>A0A140D8K0_9RHAB</name>
<organism evidence="2 3">
    <name type="scientific">Drosophila affinis sigmavirus</name>
    <dbReference type="NCBI Taxonomy" id="1308859"/>
    <lineage>
        <taxon>Viruses</taxon>
        <taxon>Riboviria</taxon>
        <taxon>Orthornavirae</taxon>
        <taxon>Negarnaviricota</taxon>
        <taxon>Haploviricotina</taxon>
        <taxon>Monjiviricetes</taxon>
        <taxon>Mononegavirales</taxon>
        <taxon>Rhabdoviridae</taxon>
        <taxon>Alpharhabdovirinae</taxon>
        <taxon>Sigmavirus</taxon>
        <taxon>Sigmavirus affinis</taxon>
    </lineage>
</organism>
<feature type="compositionally biased region" description="Basic and acidic residues" evidence="1">
    <location>
        <begin position="55"/>
        <end position="68"/>
    </location>
</feature>
<accession>A0A140D8K0</accession>
<dbReference type="KEGG" id="vg:37616315"/>
<protein>
    <submittedName>
        <fullName evidence="2">Polymerase-associated protein</fullName>
    </submittedName>
</protein>
<keyword evidence="3" id="KW-1185">Reference proteome</keyword>
<evidence type="ECO:0000256" key="1">
    <source>
        <dbReference type="SAM" id="MobiDB-lite"/>
    </source>
</evidence>